<dbReference type="PANTHER" id="PTHR32329">
    <property type="entry name" value="BIFUNCTIONAL PROTEIN [INCLUDES 2-HYDROXYACYL-COA DEHYDRATASE (N-TER) AND ITS ACTIVATOR DOMAIN (C_TERM)-RELATED"/>
    <property type="match status" value="1"/>
</dbReference>
<name>A0A0F9R7D6_9ZZZZ</name>
<proteinExistence type="predicted"/>
<dbReference type="AlphaFoldDB" id="A0A0F9R7D6"/>
<dbReference type="GO" id="GO:0051536">
    <property type="term" value="F:iron-sulfur cluster binding"/>
    <property type="evidence" value="ECO:0007669"/>
    <property type="project" value="UniProtKB-KW"/>
</dbReference>
<keyword evidence="2" id="KW-0479">Metal-binding</keyword>
<dbReference type="Pfam" id="PF01869">
    <property type="entry name" value="BcrAD_BadFG"/>
    <property type="match status" value="2"/>
</dbReference>
<dbReference type="InterPro" id="IPR051805">
    <property type="entry name" value="Dehydratase_Activator_Redct"/>
</dbReference>
<dbReference type="CDD" id="cd24035">
    <property type="entry name" value="ASKHA_NBD_O66634-like_rpt2"/>
    <property type="match status" value="1"/>
</dbReference>
<dbReference type="EMBL" id="LAZR01003168">
    <property type="protein sequence ID" value="KKN21211.1"/>
    <property type="molecule type" value="Genomic_DNA"/>
</dbReference>
<dbReference type="InterPro" id="IPR002731">
    <property type="entry name" value="ATPase_BadF"/>
</dbReference>
<comment type="caution">
    <text evidence="7">The sequence shown here is derived from an EMBL/GenBank/DDBJ whole genome shotgun (WGS) entry which is preliminary data.</text>
</comment>
<dbReference type="Gene3D" id="3.30.420.40">
    <property type="match status" value="4"/>
</dbReference>
<reference evidence="7" key="1">
    <citation type="journal article" date="2015" name="Nature">
        <title>Complex archaea that bridge the gap between prokaryotes and eukaryotes.</title>
        <authorList>
            <person name="Spang A."/>
            <person name="Saw J.H."/>
            <person name="Jorgensen S.L."/>
            <person name="Zaremba-Niedzwiedzka K."/>
            <person name="Martijn J."/>
            <person name="Lind A.E."/>
            <person name="van Eijk R."/>
            <person name="Schleper C."/>
            <person name="Guy L."/>
            <person name="Ettema T.J."/>
        </authorList>
    </citation>
    <scope>NUCLEOTIDE SEQUENCE</scope>
</reference>
<evidence type="ECO:0000256" key="2">
    <source>
        <dbReference type="ARBA" id="ARBA00022723"/>
    </source>
</evidence>
<protein>
    <recommendedName>
        <fullName evidence="8">ATPase BadF/BadG/BcrA/BcrD type domain-containing protein</fullName>
    </recommendedName>
</protein>
<feature type="domain" description="ATPase BadF/BadG/BcrA/BcrD type" evidence="5">
    <location>
        <begin position="330"/>
        <end position="584"/>
    </location>
</feature>
<dbReference type="InterPro" id="IPR008275">
    <property type="entry name" value="CoA_E_activase_dom"/>
</dbReference>
<sequence length="999" mass="111369">MVKVGYKIIGTIKDVKGICNHGHKAGEKKQQYFEGLEVGAVSVKWIRRTEKGVIDNEIIRHEGYPKEKIQDIFNRHGTNNNSKIVITGHAAKRFFNLPYYTEMECLEKALAFYNLKPDILLSLGGETFSIYAMKNGIIKNIISTSKCAAGTGEFIVQQFQRMGLSIEEGIHASLYGQITQLATRCSVHCKSDATHKLNKGKCKSNDIAKTLIHDLARKVSEMIDSAQWQTDLIVITGGVALNEIFIENLRNFRPESELKVLLESSYFEVFGASLYASELQEDIPPNKEWFKPAAINFETQEPLKNSEHLLDYRVEINTKRKVIEGASHILGIDAGSTTTKAVLFNVSDDSIGASAYLRTLGNPILATKQCLNELIEQVGNKSIKIIQCGVTGSAREMVSVYLDNCRSFNEILAHARAAIEETPNVDTVFEIGGQDSKFISFLKGVPIDYAMNEGCSAGTGSFLEESASVDMGISVEDISDIAQNGTKPIVFGERCAAFINTDLRNVLQQGAAQEDVVTGLVYSIADNYISRIVGPRHIGKNLLFLGGVALNRSVALALAARSQQKITVPAHPELMGCVGTALMARDLLNEETTFKRNIILENLVKGEIEMKNSFKCNACENICEIKGISIRGKIYPFGGLCSKFRLLRQKGVEAKEGEDLVTLRNKMMYDDFGPKLLEKPRGTIGLPMALSTHVLFPLYTKFINELGYNVVLSNPSKLGNTKTLAAICYPCELVHGAVLDLINRKVDYIFLPRLLELEIPSGYIHGYTCPSTTIIPDIISAVFEKFKNKILEPHIALSKDLVDTTLKEFGRIAFKLGLHSKIGIRAGKKSIAHYKRFLEKYHELGKNKLEKLVKEPTVIIAGRPYIIYPSDVNLALQRKIVSRGYNVIPADILPIIENNNIHKRNVWNFTQEINNAVNYVKKYPNLYICLVSCFSCGPDGTMYHHFRHELAGNTFCYLEIDSHTAHAGFETRIGAFLDIIEERRRKIDKDLDKLITISM</sequence>
<feature type="domain" description="ATPase BadF/BadG/BcrA/BcrD type" evidence="5">
    <location>
        <begin position="102"/>
        <end position="276"/>
    </location>
</feature>
<gene>
    <name evidence="7" type="ORF">LCGC14_0927670</name>
</gene>
<dbReference type="InterPro" id="IPR043129">
    <property type="entry name" value="ATPase_NBD"/>
</dbReference>
<feature type="domain" description="DUF2229" evidence="6">
    <location>
        <begin position="683"/>
        <end position="892"/>
    </location>
</feature>
<evidence type="ECO:0000256" key="1">
    <source>
        <dbReference type="ARBA" id="ARBA00001966"/>
    </source>
</evidence>
<dbReference type="GO" id="GO:0046872">
    <property type="term" value="F:metal ion binding"/>
    <property type="evidence" value="ECO:0007669"/>
    <property type="project" value="UniProtKB-KW"/>
</dbReference>
<evidence type="ECO:0000259" key="6">
    <source>
        <dbReference type="Pfam" id="PF09989"/>
    </source>
</evidence>
<evidence type="ECO:0000256" key="3">
    <source>
        <dbReference type="ARBA" id="ARBA00023004"/>
    </source>
</evidence>
<organism evidence="7">
    <name type="scientific">marine sediment metagenome</name>
    <dbReference type="NCBI Taxonomy" id="412755"/>
    <lineage>
        <taxon>unclassified sequences</taxon>
        <taxon>metagenomes</taxon>
        <taxon>ecological metagenomes</taxon>
    </lineage>
</organism>
<keyword evidence="3" id="KW-0408">Iron</keyword>
<evidence type="ECO:0000256" key="4">
    <source>
        <dbReference type="ARBA" id="ARBA00023014"/>
    </source>
</evidence>
<dbReference type="PANTHER" id="PTHR32329:SF7">
    <property type="entry name" value="ACTIVATOR OF 2-HYDROXYACYL-COA-HYDRATASE"/>
    <property type="match status" value="1"/>
</dbReference>
<evidence type="ECO:0008006" key="8">
    <source>
        <dbReference type="Google" id="ProtNLM"/>
    </source>
</evidence>
<dbReference type="NCBIfam" id="TIGR00241">
    <property type="entry name" value="CoA_E_activ"/>
    <property type="match status" value="1"/>
</dbReference>
<accession>A0A0F9R7D6</accession>
<dbReference type="InterPro" id="IPR018709">
    <property type="entry name" value="CoA_activase_DUF2229"/>
</dbReference>
<dbReference type="Pfam" id="PF09989">
    <property type="entry name" value="DUF2229"/>
    <property type="match status" value="1"/>
</dbReference>
<comment type="cofactor">
    <cofactor evidence="1">
        <name>[4Fe-4S] cluster</name>
        <dbReference type="ChEBI" id="CHEBI:49883"/>
    </cofactor>
</comment>
<evidence type="ECO:0000313" key="7">
    <source>
        <dbReference type="EMBL" id="KKN21211.1"/>
    </source>
</evidence>
<keyword evidence="4" id="KW-0411">Iron-sulfur</keyword>
<dbReference type="SUPFAM" id="SSF53067">
    <property type="entry name" value="Actin-like ATPase domain"/>
    <property type="match status" value="2"/>
</dbReference>
<evidence type="ECO:0000259" key="5">
    <source>
        <dbReference type="Pfam" id="PF01869"/>
    </source>
</evidence>